<feature type="compositionally biased region" description="Basic and acidic residues" evidence="2">
    <location>
        <begin position="521"/>
        <end position="546"/>
    </location>
</feature>
<proteinExistence type="predicted"/>
<feature type="region of interest" description="Disordered" evidence="2">
    <location>
        <begin position="13"/>
        <end position="68"/>
    </location>
</feature>
<evidence type="ECO:0000256" key="2">
    <source>
        <dbReference type="SAM" id="MobiDB-lite"/>
    </source>
</evidence>
<feature type="region of interest" description="Disordered" evidence="2">
    <location>
        <begin position="410"/>
        <end position="556"/>
    </location>
</feature>
<feature type="compositionally biased region" description="Basic and acidic residues" evidence="2">
    <location>
        <begin position="414"/>
        <end position="428"/>
    </location>
</feature>
<dbReference type="RefSeq" id="WP_273305084.1">
    <property type="nucleotide sequence ID" value="NZ_DYUD01000005.1"/>
</dbReference>
<feature type="coiled-coil region" evidence="1">
    <location>
        <begin position="128"/>
        <end position="204"/>
    </location>
</feature>
<gene>
    <name evidence="3" type="ORF">K8U91_00640</name>
</gene>
<dbReference type="AlphaFoldDB" id="A0A921SU74"/>
<evidence type="ECO:0000313" key="4">
    <source>
        <dbReference type="Proteomes" id="UP000757103"/>
    </source>
</evidence>
<protein>
    <submittedName>
        <fullName evidence="3">Uncharacterized protein</fullName>
    </submittedName>
</protein>
<accession>A0A921SU74</accession>
<organism evidence="3 4">
    <name type="scientific">Barnesiella viscericola</name>
    <dbReference type="NCBI Taxonomy" id="397865"/>
    <lineage>
        <taxon>Bacteria</taxon>
        <taxon>Pseudomonadati</taxon>
        <taxon>Bacteroidota</taxon>
        <taxon>Bacteroidia</taxon>
        <taxon>Bacteroidales</taxon>
        <taxon>Barnesiellaceae</taxon>
        <taxon>Barnesiella</taxon>
    </lineage>
</organism>
<feature type="compositionally biased region" description="Polar residues" evidence="2">
    <location>
        <begin position="23"/>
        <end position="34"/>
    </location>
</feature>
<dbReference type="Gene3D" id="1.10.287.1490">
    <property type="match status" value="1"/>
</dbReference>
<evidence type="ECO:0000256" key="1">
    <source>
        <dbReference type="SAM" id="Coils"/>
    </source>
</evidence>
<feature type="compositionally biased region" description="Polar residues" evidence="2">
    <location>
        <begin position="547"/>
        <end position="556"/>
    </location>
</feature>
<reference evidence="3" key="1">
    <citation type="journal article" date="2021" name="PeerJ">
        <title>Extensive microbial diversity within the chicken gut microbiome revealed by metagenomics and culture.</title>
        <authorList>
            <person name="Gilroy R."/>
            <person name="Ravi A."/>
            <person name="Getino M."/>
            <person name="Pursley I."/>
            <person name="Horton D.L."/>
            <person name="Alikhan N.F."/>
            <person name="Baker D."/>
            <person name="Gharbi K."/>
            <person name="Hall N."/>
            <person name="Watson M."/>
            <person name="Adriaenssens E.M."/>
            <person name="Foster-Nyarko E."/>
            <person name="Jarju S."/>
            <person name="Secka A."/>
            <person name="Antonio M."/>
            <person name="Oren A."/>
            <person name="Chaudhuri R.R."/>
            <person name="La Ragione R."/>
            <person name="Hildebrand F."/>
            <person name="Pallen M.J."/>
        </authorList>
    </citation>
    <scope>NUCLEOTIDE SEQUENCE</scope>
    <source>
        <strain evidence="3">CHK121-7720</strain>
    </source>
</reference>
<reference evidence="3" key="2">
    <citation type="submission" date="2021-09" db="EMBL/GenBank/DDBJ databases">
        <authorList>
            <person name="Gilroy R."/>
        </authorList>
    </citation>
    <scope>NUCLEOTIDE SEQUENCE</scope>
    <source>
        <strain evidence="3">CHK121-7720</strain>
    </source>
</reference>
<dbReference type="EMBL" id="DYUD01000005">
    <property type="protein sequence ID" value="HJG87969.1"/>
    <property type="molecule type" value="Genomic_DNA"/>
</dbReference>
<dbReference type="Proteomes" id="UP000757103">
    <property type="component" value="Unassembled WGS sequence"/>
</dbReference>
<comment type="caution">
    <text evidence="3">The sequence shown here is derived from an EMBL/GenBank/DDBJ whole genome shotgun (WGS) entry which is preliminary data.</text>
</comment>
<feature type="compositionally biased region" description="Acidic residues" evidence="2">
    <location>
        <begin position="490"/>
        <end position="500"/>
    </location>
</feature>
<sequence length="556" mass="63129">MSIFKKTMRALGFSGEDDELESQPYTAENITNACTREKEHSADNTTDAPTQPVPSRDAGKKPVDEPVEMQLPDTLLEVLVEMLNRSLPDYVVAAIDKDTEKKYLFEQLDEPFKKFVSDVNEQSREWTARQWENKHKSLTREVEEARAKMKELEEQRNTMQSAQLSAERQKRAVTEKVHELEARVATLEAEKEQFELENKSLVNKLKVSNVHQEELDSAFAEITKLKGELKKQADHTAETEQLRTELQQVRDELAQARQDLEQARNNEQTATTQLTETQQQLAQQQGEVTQLAKQKQMLEAELVEAQNGLKVVEEVDAKLKQFEQVKALKDEKIAQLSQEVQTLGTANARLQTRLSEMAQRNERLESQSQEQTENKAVLETLRADLESANALVAALRNQRQELLAQIETLQQVKPAEDKGPVPAEKSDEPAVISFDAPQQNESEAEQTVSAPAAEPVLASESIEQPTENPKSAESPKPEKKHRRKAKAPEPVEEPAEDDFPGLDTFGDNWLIPTRPDTPEMIAKRKEEEKKKREAEERAAMEQKKSQQVDPSQMSLW</sequence>
<evidence type="ECO:0000313" key="3">
    <source>
        <dbReference type="EMBL" id="HJG87969.1"/>
    </source>
</evidence>
<feature type="compositionally biased region" description="Polar residues" evidence="2">
    <location>
        <begin position="436"/>
        <end position="449"/>
    </location>
</feature>
<name>A0A921SU74_9BACT</name>
<keyword evidence="1" id="KW-0175">Coiled coil</keyword>